<evidence type="ECO:0000313" key="5">
    <source>
        <dbReference type="EMBL" id="CAF4337217.1"/>
    </source>
</evidence>
<evidence type="ECO:0000256" key="1">
    <source>
        <dbReference type="SAM" id="MobiDB-lite"/>
    </source>
</evidence>
<dbReference type="EMBL" id="CAJNOV010007040">
    <property type="protein sequence ID" value="CAF1267890.1"/>
    <property type="molecule type" value="Genomic_DNA"/>
</dbReference>
<feature type="non-terminal residue" evidence="2">
    <location>
        <position position="95"/>
    </location>
</feature>
<feature type="compositionally biased region" description="Low complexity" evidence="1">
    <location>
        <begin position="21"/>
        <end position="53"/>
    </location>
</feature>
<comment type="caution">
    <text evidence="2">The sequence shown here is derived from an EMBL/GenBank/DDBJ whole genome shotgun (WGS) entry which is preliminary data.</text>
</comment>
<feature type="region of interest" description="Disordered" evidence="1">
    <location>
        <begin position="74"/>
        <end position="95"/>
    </location>
</feature>
<dbReference type="EMBL" id="CAJNOW010016622">
    <property type="protein sequence ID" value="CAF1651309.1"/>
    <property type="molecule type" value="Genomic_DNA"/>
</dbReference>
<reference evidence="2" key="1">
    <citation type="submission" date="2021-02" db="EMBL/GenBank/DDBJ databases">
        <authorList>
            <person name="Nowell W R."/>
        </authorList>
    </citation>
    <scope>NUCLEOTIDE SEQUENCE</scope>
</reference>
<protein>
    <submittedName>
        <fullName evidence="2">Uncharacterized protein</fullName>
    </submittedName>
</protein>
<organism evidence="2 6">
    <name type="scientific">Rotaria magnacalcarata</name>
    <dbReference type="NCBI Taxonomy" id="392030"/>
    <lineage>
        <taxon>Eukaryota</taxon>
        <taxon>Metazoa</taxon>
        <taxon>Spiralia</taxon>
        <taxon>Gnathifera</taxon>
        <taxon>Rotifera</taxon>
        <taxon>Eurotatoria</taxon>
        <taxon>Bdelloidea</taxon>
        <taxon>Philodinida</taxon>
        <taxon>Philodinidae</taxon>
        <taxon>Rotaria</taxon>
    </lineage>
</organism>
<evidence type="ECO:0000313" key="6">
    <source>
        <dbReference type="Proteomes" id="UP000663855"/>
    </source>
</evidence>
<sequence length="95" mass="10851">MEPSVPLTSSRLTVYDEQINTMTATTSSSSNQTTPRSIRPLGQQQQQQQQQQQHIKSKATMQLSHYPNQEQIRAHVNRSVIDRQHATNLVAPTRR</sequence>
<accession>A0A815B8P5</accession>
<proteinExistence type="predicted"/>
<evidence type="ECO:0000313" key="3">
    <source>
        <dbReference type="EMBL" id="CAF1651309.1"/>
    </source>
</evidence>
<dbReference type="Proteomes" id="UP000663834">
    <property type="component" value="Unassembled WGS sequence"/>
</dbReference>
<dbReference type="EMBL" id="CAJOBJ010043290">
    <property type="protein sequence ID" value="CAF4337217.1"/>
    <property type="molecule type" value="Genomic_DNA"/>
</dbReference>
<feature type="region of interest" description="Disordered" evidence="1">
    <location>
        <begin position="19"/>
        <end position="59"/>
    </location>
</feature>
<evidence type="ECO:0000313" key="2">
    <source>
        <dbReference type="EMBL" id="CAF1267890.1"/>
    </source>
</evidence>
<dbReference type="Proteomes" id="UP000663855">
    <property type="component" value="Unassembled WGS sequence"/>
</dbReference>
<dbReference type="EMBL" id="CAJOBH010019936">
    <property type="protein sequence ID" value="CAF4215462.1"/>
    <property type="molecule type" value="Genomic_DNA"/>
</dbReference>
<dbReference type="Proteomes" id="UP000681967">
    <property type="component" value="Unassembled WGS sequence"/>
</dbReference>
<evidence type="ECO:0000313" key="4">
    <source>
        <dbReference type="EMBL" id="CAF4215462.1"/>
    </source>
</evidence>
<name>A0A815B8P5_9BILA</name>
<dbReference type="Proteomes" id="UP000681720">
    <property type="component" value="Unassembled WGS sequence"/>
</dbReference>
<gene>
    <name evidence="4" type="ORF">BYL167_LOCUS24167</name>
    <name evidence="2" type="ORF">CJN711_LOCUS15327</name>
    <name evidence="5" type="ORF">GIL414_LOCUS27392</name>
    <name evidence="3" type="ORF">KQP761_LOCUS30036</name>
</gene>
<dbReference type="AlphaFoldDB" id="A0A815B8P5"/>